<evidence type="ECO:0000313" key="1">
    <source>
        <dbReference type="EMBL" id="SFV55624.1"/>
    </source>
</evidence>
<gene>
    <name evidence="1" type="ORF">MNB_SV-8-920</name>
</gene>
<dbReference type="SUPFAM" id="SSF48452">
    <property type="entry name" value="TPR-like"/>
    <property type="match status" value="2"/>
</dbReference>
<reference evidence="1" key="1">
    <citation type="submission" date="2016-10" db="EMBL/GenBank/DDBJ databases">
        <authorList>
            <person name="de Groot N.N."/>
        </authorList>
    </citation>
    <scope>NUCLEOTIDE SEQUENCE</scope>
</reference>
<name>A0A1W1BQ29_9ZZZZ</name>
<dbReference type="EMBL" id="FPHD01000030">
    <property type="protein sequence ID" value="SFV55624.1"/>
    <property type="molecule type" value="Genomic_DNA"/>
</dbReference>
<proteinExistence type="predicted"/>
<dbReference type="AlphaFoldDB" id="A0A1W1BQ29"/>
<dbReference type="InterPro" id="IPR011990">
    <property type="entry name" value="TPR-like_helical_dom_sf"/>
</dbReference>
<sequence>MSRYRLAASIITVLFLFLGVVQARELRVLSEDELIIQGLLYDEYKAYENSREIFGKLYDSTGAKEYLFREVTSSLLSRSHIAQSIERLKHWDKAHPDTLEVKRLLIPLYLTNQQIQEARNQAEGLVERSSKPRDLDLASNPYLYTGEFKKALHLLNKVYEKTHNEDVLLRMSVIMDEYTGERKKAIQLLEMHRRMNVTVSNQVYYKLLALYVKENDVDGVLEVYKILYEHDPNEKYLSKIIDAYAYKGDMNGAIAFLEKKHIENKTLYALYKANKEYDKALRLEAKLYAKDHDPKWLAEKAILLFENAKDKNDKRMLDKVVSFFDKALSEGVDDSLYLNYYGYTLIEKKIDIKKGIKIVKEALIQQPDNTYYLDSLAWGYYRKHQCKKAYKLMKKVVDKEGLEEPEIIEHWDAIQKCK</sequence>
<protein>
    <submittedName>
        <fullName evidence="1">Uncharacterized protein</fullName>
    </submittedName>
</protein>
<accession>A0A1W1BQ29</accession>
<dbReference type="Gene3D" id="1.25.40.10">
    <property type="entry name" value="Tetratricopeptide repeat domain"/>
    <property type="match status" value="2"/>
</dbReference>
<organism evidence="1">
    <name type="scientific">hydrothermal vent metagenome</name>
    <dbReference type="NCBI Taxonomy" id="652676"/>
    <lineage>
        <taxon>unclassified sequences</taxon>
        <taxon>metagenomes</taxon>
        <taxon>ecological metagenomes</taxon>
    </lineage>
</organism>